<sequence>MENSDLEKRTLVETRCSDQKTQIVQEEPLVPRLSNLFQIGVCQNCGSPSMNHCCVCKAWFCSYPCIEAQWSEHRLTCSPKKITILSDGCVTIDDDIFSQRVGPKVTFNLQPVVIPDVRKPKLEEVVGEPWRFQVKRPVETVQKDDGSVVQKEIPSTNAETHAAHAKDPLDAVPITHNDRRSSNDEKQLATCSQIDQHFSRHNPVDAHLNTYTQCQVLYAGHEWPFYYVCLSSLYNQLVEMTNKLTKFINEFGISLEYYHVDLRCAALYYDEWYRAEITSILGNNDVSIIFIDYGNEHTCQLSDLRVLPDEFNGLPPFGFKILLTDSDLKVEENTTIGIIPIDVLEDGTILVQSSIGSLPEPDNGDKLDCSSNEITNAGSVEETVERETNPNQLSVNNLVELEDGTVLVQSSIGSLPEPKNGDKLDCSSNEITNAGSVEETVERETEPNQLAVNNLVEVTILFRDEPDSFWVVNQSGFERLQKIGELLENHCKELKDQAIMHPEKGSVYCSNYDGIWCRAQVVKTDPCMVTYIDYGNTEEIDPKELRSIPVEIGQEPGLAMLTQLLDKELNTYSTSGLTADNVVIRPLKKVGDVYLAVVEAETDSKE</sequence>
<feature type="compositionally biased region" description="Basic and acidic residues" evidence="1">
    <location>
        <begin position="176"/>
        <end position="186"/>
    </location>
</feature>
<feature type="region of interest" description="Disordered" evidence="1">
    <location>
        <begin position="156"/>
        <end position="186"/>
    </location>
</feature>
<dbReference type="SMART" id="SM00333">
    <property type="entry name" value="TUDOR"/>
    <property type="match status" value="2"/>
</dbReference>
<reference evidence="3 4" key="1">
    <citation type="submission" date="2023-09" db="EMBL/GenBank/DDBJ databases">
        <title>Nesidiocoris tenuis whole genome shotgun sequence.</title>
        <authorList>
            <person name="Shibata T."/>
            <person name="Shimoda M."/>
            <person name="Kobayashi T."/>
            <person name="Uehara T."/>
        </authorList>
    </citation>
    <scope>NUCLEOTIDE SEQUENCE [LARGE SCALE GENOMIC DNA]</scope>
    <source>
        <strain evidence="3 4">Japan</strain>
    </source>
</reference>
<dbReference type="Pfam" id="PF00567">
    <property type="entry name" value="TUDOR"/>
    <property type="match status" value="2"/>
</dbReference>
<dbReference type="SUPFAM" id="SSF144232">
    <property type="entry name" value="HIT/MYND zinc finger-like"/>
    <property type="match status" value="1"/>
</dbReference>
<name>A0ABN7AD14_9HEMI</name>
<dbReference type="EMBL" id="AP028910">
    <property type="protein sequence ID" value="BES90186.1"/>
    <property type="molecule type" value="Genomic_DNA"/>
</dbReference>
<dbReference type="SUPFAM" id="SSF63748">
    <property type="entry name" value="Tudor/PWWP/MBT"/>
    <property type="match status" value="2"/>
</dbReference>
<organism evidence="3 4">
    <name type="scientific">Nesidiocoris tenuis</name>
    <dbReference type="NCBI Taxonomy" id="355587"/>
    <lineage>
        <taxon>Eukaryota</taxon>
        <taxon>Metazoa</taxon>
        <taxon>Ecdysozoa</taxon>
        <taxon>Arthropoda</taxon>
        <taxon>Hexapoda</taxon>
        <taxon>Insecta</taxon>
        <taxon>Pterygota</taxon>
        <taxon>Neoptera</taxon>
        <taxon>Paraneoptera</taxon>
        <taxon>Hemiptera</taxon>
        <taxon>Heteroptera</taxon>
        <taxon>Panheteroptera</taxon>
        <taxon>Cimicomorpha</taxon>
        <taxon>Miridae</taxon>
        <taxon>Dicyphina</taxon>
        <taxon>Nesidiocoris</taxon>
    </lineage>
</organism>
<evidence type="ECO:0000256" key="1">
    <source>
        <dbReference type="SAM" id="MobiDB-lite"/>
    </source>
</evidence>
<accession>A0ABN7AD14</accession>
<evidence type="ECO:0000259" key="2">
    <source>
        <dbReference type="PROSITE" id="PS50304"/>
    </source>
</evidence>
<dbReference type="PANTHER" id="PTHR22948">
    <property type="entry name" value="TUDOR DOMAIN CONTAINING PROTEIN"/>
    <property type="match status" value="1"/>
</dbReference>
<dbReference type="PANTHER" id="PTHR22948:SF29">
    <property type="entry name" value="FI02030P-RELATED"/>
    <property type="match status" value="1"/>
</dbReference>
<evidence type="ECO:0000313" key="3">
    <source>
        <dbReference type="EMBL" id="BES90186.1"/>
    </source>
</evidence>
<dbReference type="PROSITE" id="PS50304">
    <property type="entry name" value="TUDOR"/>
    <property type="match status" value="2"/>
</dbReference>
<dbReference type="Gene3D" id="2.30.30.140">
    <property type="match status" value="2"/>
</dbReference>
<evidence type="ECO:0000313" key="4">
    <source>
        <dbReference type="Proteomes" id="UP001307889"/>
    </source>
</evidence>
<feature type="domain" description="Tudor" evidence="2">
    <location>
        <begin position="501"/>
        <end position="555"/>
    </location>
</feature>
<dbReference type="InterPro" id="IPR050621">
    <property type="entry name" value="Tudor_domain_containing"/>
</dbReference>
<dbReference type="InterPro" id="IPR002999">
    <property type="entry name" value="Tudor"/>
</dbReference>
<dbReference type="Proteomes" id="UP001307889">
    <property type="component" value="Chromosome 2"/>
</dbReference>
<keyword evidence="4" id="KW-1185">Reference proteome</keyword>
<protein>
    <recommendedName>
        <fullName evidence="2">Tudor domain-containing protein</fullName>
    </recommendedName>
</protein>
<gene>
    <name evidence="3" type="ORF">NTJ_02994</name>
</gene>
<proteinExistence type="predicted"/>
<feature type="domain" description="Tudor" evidence="2">
    <location>
        <begin position="257"/>
        <end position="314"/>
    </location>
</feature>
<dbReference type="CDD" id="cd20379">
    <property type="entry name" value="Tudor_dTUD-like"/>
    <property type="match status" value="2"/>
</dbReference>